<keyword evidence="10" id="KW-0862">Zinc</keyword>
<dbReference type="FunFam" id="3.30.40.10:FF:000456">
    <property type="entry name" value="RING-H2 finger protein ATL16"/>
    <property type="match status" value="1"/>
</dbReference>
<name>A0AAQ3QFE4_9LILI</name>
<dbReference type="InterPro" id="IPR013083">
    <property type="entry name" value="Znf_RING/FYVE/PHD"/>
</dbReference>
<protein>
    <recommendedName>
        <fullName evidence="4">RING-type E3 ubiquitin transferase</fullName>
        <ecNumber evidence="4">2.3.2.27</ecNumber>
    </recommendedName>
</protein>
<evidence type="ECO:0000256" key="13">
    <source>
        <dbReference type="PROSITE-ProRule" id="PRU00175"/>
    </source>
</evidence>
<dbReference type="PANTHER" id="PTHR46913:SF1">
    <property type="entry name" value="RING-H2 FINGER PROTEIN ATL16"/>
    <property type="match status" value="1"/>
</dbReference>
<dbReference type="AlphaFoldDB" id="A0AAQ3QFE4"/>
<evidence type="ECO:0000256" key="14">
    <source>
        <dbReference type="SAM" id="MobiDB-lite"/>
    </source>
</evidence>
<feature type="region of interest" description="Disordered" evidence="14">
    <location>
        <begin position="267"/>
        <end position="289"/>
    </location>
</feature>
<dbReference type="SUPFAM" id="SSF57850">
    <property type="entry name" value="RING/U-box"/>
    <property type="match status" value="1"/>
</dbReference>
<dbReference type="Proteomes" id="UP001327560">
    <property type="component" value="Chromosome 5"/>
</dbReference>
<dbReference type="PROSITE" id="PS50089">
    <property type="entry name" value="ZF_RING_2"/>
    <property type="match status" value="1"/>
</dbReference>
<dbReference type="InterPro" id="IPR044600">
    <property type="entry name" value="ATL1/ATL16-like"/>
</dbReference>
<keyword evidence="6 15" id="KW-0812">Transmembrane</keyword>
<evidence type="ECO:0000259" key="16">
    <source>
        <dbReference type="PROSITE" id="PS50089"/>
    </source>
</evidence>
<dbReference type="EC" id="2.3.2.27" evidence="4"/>
<dbReference type="InterPro" id="IPR001841">
    <property type="entry name" value="Znf_RING"/>
</dbReference>
<dbReference type="GO" id="GO:0061630">
    <property type="term" value="F:ubiquitin protein ligase activity"/>
    <property type="evidence" value="ECO:0007669"/>
    <property type="project" value="UniProtKB-EC"/>
</dbReference>
<dbReference type="GO" id="GO:0016020">
    <property type="term" value="C:membrane"/>
    <property type="evidence" value="ECO:0007669"/>
    <property type="project" value="UniProtKB-SubCell"/>
</dbReference>
<evidence type="ECO:0000256" key="10">
    <source>
        <dbReference type="ARBA" id="ARBA00022833"/>
    </source>
</evidence>
<keyword evidence="12 15" id="KW-0472">Membrane</keyword>
<comment type="subcellular location">
    <subcellularLocation>
        <location evidence="2">Membrane</location>
        <topology evidence="2">Single-pass membrane protein</topology>
    </subcellularLocation>
</comment>
<dbReference type="Gene3D" id="3.30.40.10">
    <property type="entry name" value="Zinc/RING finger domain, C3HC4 (zinc finger)"/>
    <property type="match status" value="1"/>
</dbReference>
<feature type="compositionally biased region" description="Low complexity" evidence="14">
    <location>
        <begin position="272"/>
        <end position="281"/>
    </location>
</feature>
<comment type="catalytic activity">
    <reaction evidence="1">
        <text>S-ubiquitinyl-[E2 ubiquitin-conjugating enzyme]-L-cysteine + [acceptor protein]-L-lysine = [E2 ubiquitin-conjugating enzyme]-L-cysteine + N(6)-ubiquitinyl-[acceptor protein]-L-lysine.</text>
        <dbReference type="EC" id="2.3.2.27"/>
    </reaction>
</comment>
<dbReference type="SMART" id="SM00184">
    <property type="entry name" value="RING"/>
    <property type="match status" value="1"/>
</dbReference>
<gene>
    <name evidence="17" type="ORF">Cni_G16152</name>
</gene>
<evidence type="ECO:0000256" key="3">
    <source>
        <dbReference type="ARBA" id="ARBA00004906"/>
    </source>
</evidence>
<evidence type="ECO:0000256" key="1">
    <source>
        <dbReference type="ARBA" id="ARBA00000900"/>
    </source>
</evidence>
<dbReference type="GO" id="GO:0008270">
    <property type="term" value="F:zinc ion binding"/>
    <property type="evidence" value="ECO:0007669"/>
    <property type="project" value="UniProtKB-KW"/>
</dbReference>
<evidence type="ECO:0000256" key="5">
    <source>
        <dbReference type="ARBA" id="ARBA00022679"/>
    </source>
</evidence>
<evidence type="ECO:0000256" key="12">
    <source>
        <dbReference type="ARBA" id="ARBA00023136"/>
    </source>
</evidence>
<keyword evidence="18" id="KW-1185">Reference proteome</keyword>
<evidence type="ECO:0000256" key="2">
    <source>
        <dbReference type="ARBA" id="ARBA00004167"/>
    </source>
</evidence>
<evidence type="ECO:0000313" key="18">
    <source>
        <dbReference type="Proteomes" id="UP001327560"/>
    </source>
</evidence>
<evidence type="ECO:0000313" key="17">
    <source>
        <dbReference type="EMBL" id="WOL07411.1"/>
    </source>
</evidence>
<sequence length="308" mass="33507">MMDLMPPPPPPPSSSTTSPSTFPILAITTLGILTTAILLLSYYILVIKCCLNFSSSGGLLHRLLSYPRHRSGRHMPPVTHTVAAELRGLEPAAIRSIPIVKFTKAAGAGAERRALFHECAVCLSEFEEEERIKLLPNCSHPFHIDCIDTWLQFNSKCPLCRSEVASVTDHILVLVPRQEQGESAVAEGRDDVGNATPRAAAPSPLRKKGRKLLLKVGSVGDECIDVSVGKDDHGDELRVQPMRRSISMDSSNDRQLYLSVQEFLRQNQHQTGSSGEGSSTSGSGGAGRAARRPFFSFSWSARSPILPI</sequence>
<keyword evidence="9" id="KW-0833">Ubl conjugation pathway</keyword>
<dbReference type="Pfam" id="PF13639">
    <property type="entry name" value="zf-RING_2"/>
    <property type="match status" value="1"/>
</dbReference>
<dbReference type="CDD" id="cd16461">
    <property type="entry name" value="RING-H2_EL5-like"/>
    <property type="match status" value="1"/>
</dbReference>
<comment type="pathway">
    <text evidence="3">Protein modification; protein ubiquitination.</text>
</comment>
<dbReference type="EMBL" id="CP136894">
    <property type="protein sequence ID" value="WOL07411.1"/>
    <property type="molecule type" value="Genomic_DNA"/>
</dbReference>
<evidence type="ECO:0000256" key="7">
    <source>
        <dbReference type="ARBA" id="ARBA00022723"/>
    </source>
</evidence>
<keyword evidence="11 15" id="KW-1133">Transmembrane helix</keyword>
<evidence type="ECO:0000256" key="4">
    <source>
        <dbReference type="ARBA" id="ARBA00012483"/>
    </source>
</evidence>
<keyword evidence="7" id="KW-0479">Metal-binding</keyword>
<dbReference type="GO" id="GO:0016567">
    <property type="term" value="P:protein ubiquitination"/>
    <property type="evidence" value="ECO:0007669"/>
    <property type="project" value="InterPro"/>
</dbReference>
<evidence type="ECO:0000256" key="8">
    <source>
        <dbReference type="ARBA" id="ARBA00022771"/>
    </source>
</evidence>
<evidence type="ECO:0000256" key="11">
    <source>
        <dbReference type="ARBA" id="ARBA00022989"/>
    </source>
</evidence>
<accession>A0AAQ3QFE4</accession>
<evidence type="ECO:0000256" key="9">
    <source>
        <dbReference type="ARBA" id="ARBA00022786"/>
    </source>
</evidence>
<evidence type="ECO:0000256" key="6">
    <source>
        <dbReference type="ARBA" id="ARBA00022692"/>
    </source>
</evidence>
<keyword evidence="5" id="KW-0808">Transferase</keyword>
<dbReference type="PANTHER" id="PTHR46913">
    <property type="entry name" value="RING-H2 FINGER PROTEIN ATL16"/>
    <property type="match status" value="1"/>
</dbReference>
<organism evidence="17 18">
    <name type="scientific">Canna indica</name>
    <name type="common">Indian-shot</name>
    <dbReference type="NCBI Taxonomy" id="4628"/>
    <lineage>
        <taxon>Eukaryota</taxon>
        <taxon>Viridiplantae</taxon>
        <taxon>Streptophyta</taxon>
        <taxon>Embryophyta</taxon>
        <taxon>Tracheophyta</taxon>
        <taxon>Spermatophyta</taxon>
        <taxon>Magnoliopsida</taxon>
        <taxon>Liliopsida</taxon>
        <taxon>Zingiberales</taxon>
        <taxon>Cannaceae</taxon>
        <taxon>Canna</taxon>
    </lineage>
</organism>
<feature type="transmembrane region" description="Helical" evidence="15">
    <location>
        <begin position="20"/>
        <end position="45"/>
    </location>
</feature>
<keyword evidence="8 13" id="KW-0863">Zinc-finger</keyword>
<proteinExistence type="predicted"/>
<feature type="region of interest" description="Disordered" evidence="14">
    <location>
        <begin position="183"/>
        <end position="204"/>
    </location>
</feature>
<feature type="domain" description="RING-type" evidence="16">
    <location>
        <begin position="119"/>
        <end position="161"/>
    </location>
</feature>
<reference evidence="17 18" key="1">
    <citation type="submission" date="2023-10" db="EMBL/GenBank/DDBJ databases">
        <title>Chromosome-scale genome assembly provides insights into flower coloration mechanisms of Canna indica.</title>
        <authorList>
            <person name="Li C."/>
        </authorList>
    </citation>
    <scope>NUCLEOTIDE SEQUENCE [LARGE SCALE GENOMIC DNA]</scope>
    <source>
        <tissue evidence="17">Flower</tissue>
    </source>
</reference>
<evidence type="ECO:0000256" key="15">
    <source>
        <dbReference type="SAM" id="Phobius"/>
    </source>
</evidence>